<feature type="compositionally biased region" description="Basic and acidic residues" evidence="6">
    <location>
        <begin position="486"/>
        <end position="497"/>
    </location>
</feature>
<evidence type="ECO:0000256" key="3">
    <source>
        <dbReference type="ARBA" id="ARBA00022771"/>
    </source>
</evidence>
<dbReference type="GO" id="GO:0042393">
    <property type="term" value="F:histone binding"/>
    <property type="evidence" value="ECO:0007669"/>
    <property type="project" value="TreeGrafter"/>
</dbReference>
<dbReference type="Proteomes" id="UP000290289">
    <property type="component" value="Chromosome 3"/>
</dbReference>
<dbReference type="PANTHER" id="PTHR47025:SF2">
    <property type="entry name" value="AUTOIMMUNE REGULATOR"/>
    <property type="match status" value="1"/>
</dbReference>
<dbReference type="GO" id="GO:0000977">
    <property type="term" value="F:RNA polymerase II transcription regulatory region sequence-specific DNA binding"/>
    <property type="evidence" value="ECO:0007669"/>
    <property type="project" value="TreeGrafter"/>
</dbReference>
<dbReference type="SMART" id="SM00249">
    <property type="entry name" value="PHD"/>
    <property type="match status" value="2"/>
</dbReference>
<dbReference type="SUPFAM" id="SSF55729">
    <property type="entry name" value="Acyl-CoA N-acyltransferases (Nat)"/>
    <property type="match status" value="1"/>
</dbReference>
<evidence type="ECO:0000256" key="4">
    <source>
        <dbReference type="ARBA" id="ARBA00022833"/>
    </source>
</evidence>
<feature type="compositionally biased region" description="Basic and acidic residues" evidence="6">
    <location>
        <begin position="50"/>
        <end position="69"/>
    </location>
</feature>
<organism evidence="8 9">
    <name type="scientific">Malus domestica</name>
    <name type="common">Apple</name>
    <name type="synonym">Pyrus malus</name>
    <dbReference type="NCBI Taxonomy" id="3750"/>
    <lineage>
        <taxon>Eukaryota</taxon>
        <taxon>Viridiplantae</taxon>
        <taxon>Streptophyta</taxon>
        <taxon>Embryophyta</taxon>
        <taxon>Tracheophyta</taxon>
        <taxon>Spermatophyta</taxon>
        <taxon>Magnoliopsida</taxon>
        <taxon>eudicotyledons</taxon>
        <taxon>Gunneridae</taxon>
        <taxon>Pentapetalae</taxon>
        <taxon>rosids</taxon>
        <taxon>fabids</taxon>
        <taxon>Rosales</taxon>
        <taxon>Rosaceae</taxon>
        <taxon>Amygdaloideae</taxon>
        <taxon>Maleae</taxon>
        <taxon>Malus</taxon>
    </lineage>
</organism>
<reference evidence="8 9" key="1">
    <citation type="submission" date="2018-10" db="EMBL/GenBank/DDBJ databases">
        <title>A high-quality apple genome assembly.</title>
        <authorList>
            <person name="Hu J."/>
        </authorList>
    </citation>
    <scope>NUCLEOTIDE SEQUENCE [LARGE SCALE GENOMIC DNA]</scope>
    <source>
        <strain evidence="9">cv. HFTH1</strain>
        <tissue evidence="8">Young leaf</tissue>
    </source>
</reference>
<dbReference type="InterPro" id="IPR056511">
    <property type="entry name" value="IDM1_C"/>
</dbReference>
<evidence type="ECO:0000256" key="6">
    <source>
        <dbReference type="SAM" id="MobiDB-lite"/>
    </source>
</evidence>
<dbReference type="STRING" id="3750.A0A498KFY7"/>
<sequence>MAKGTDAEEFVLMSKVRAGLKREFAFALKAQAEISGSLGRTRGSRAQNGDCKRMKTEERSRGDGDEKLGGGEIGEGENVNVKEELEEAMSEEDAKSDVVDVMSDDEPKFHGGESVPSERVGEDELKHGVVEMAVDDEPQTGCIGDSQPEKHLVDEKEEGEVSEKPPRRFTRSALKLEAEKMQNLPAVGCTKEMAVDDEPQTGCIGDSEPEKPMVDEEVPVLVENRNVKVEEEVIEKPPRRFTRSALKLDAEKMQNIPAEGCTKQIDSGIQKSPFVTPMKLDTKMPSMVRKFSKLKELLDTGILEGQPVKYLRGSKVRESGETGLRGVIRGSSILCHCDSCKGTEVITPPVFELHAGSSIKLPSDHIYLENGKTLRDVMTICENSPLETLEEAVRLVIGCSSISKYSIDKDRTRSAVLLCSSCMELKESGARPAVGAKQSDESSKLVSGPNSPDTLSKCSSPEQVTVPKHPYMPKGSSSKPVKVQKHPHDVPKCRSSESKSQGRVTKKDLRLHKLVFEEDCLLDGTEVGYFSRGKSFFGWQKMLVGYKKGPGIVCGCCSDEVSASTFEAHAGFKSRRKPYMNIYTSNGVSLHELALSLSSRRKWSTKHNDDLCSICEAGGDLLCCDNCPRAFHKGLAMMAILSDERNRRVFDNVLAEEVDCLWECLSLTSVPGDTWYCKNCQTMFEKEKYVEHNPNAVAAGRVAGVDPIEQITNRCIRIVTTFDEKLGGCALCSSHEFSGLDFGPGTVILCDQCEKEYHVGCLKDKGIEDMKEIPKDKWFCCSDCFRVHSALQKLVAHGEQKLPDSLLNVVRKKHNKKGPESGANLDIKWRVLNGKMSTDDESVQLLSKALEIFHDRFSPIIDPTSRQDFIKEMLYGRTIQTQDFGGMYCGIITVNQLVVSAGMFRIYGAEVAELPLVATCADLEGQGYFQILFSCIERLLAFLNVKSLVLPAASEAESIWKNRFGFEKLTQNEIHDYRKSYQMMIFQGTNMLRKPVPKCRILRSHISN</sequence>
<keyword evidence="3" id="KW-0863">Zinc-finger</keyword>
<dbReference type="Pfam" id="PF23209">
    <property type="entry name" value="IDM1_C"/>
    <property type="match status" value="1"/>
</dbReference>
<dbReference type="Pfam" id="PF16135">
    <property type="entry name" value="TDBD"/>
    <property type="match status" value="2"/>
</dbReference>
<evidence type="ECO:0000256" key="1">
    <source>
        <dbReference type="ARBA" id="ARBA00004123"/>
    </source>
</evidence>
<dbReference type="GO" id="GO:0045944">
    <property type="term" value="P:positive regulation of transcription by RNA polymerase II"/>
    <property type="evidence" value="ECO:0007669"/>
    <property type="project" value="TreeGrafter"/>
</dbReference>
<protein>
    <recommendedName>
        <fullName evidence="7">Zinc finger PHD-type domain-containing protein</fullName>
    </recommendedName>
</protein>
<feature type="domain" description="Zinc finger PHD-type" evidence="7">
    <location>
        <begin position="611"/>
        <end position="681"/>
    </location>
</feature>
<feature type="region of interest" description="Disordered" evidence="6">
    <location>
        <begin position="430"/>
        <end position="504"/>
    </location>
</feature>
<feature type="region of interest" description="Disordered" evidence="6">
    <location>
        <begin position="35"/>
        <end position="121"/>
    </location>
</feature>
<comment type="caution">
    <text evidence="8">The sequence shown here is derived from an EMBL/GenBank/DDBJ whole genome shotgun (WGS) entry which is preliminary data.</text>
</comment>
<dbReference type="InterPro" id="IPR013083">
    <property type="entry name" value="Znf_RING/FYVE/PHD"/>
</dbReference>
<evidence type="ECO:0000256" key="5">
    <source>
        <dbReference type="ARBA" id="ARBA00023242"/>
    </source>
</evidence>
<keyword evidence="5" id="KW-0539">Nucleus</keyword>
<dbReference type="InterPro" id="IPR032308">
    <property type="entry name" value="TDBD"/>
</dbReference>
<accession>A0A498KFY7</accession>
<feature type="compositionally biased region" description="Polar residues" evidence="6">
    <location>
        <begin position="444"/>
        <end position="463"/>
    </location>
</feature>
<dbReference type="PANTHER" id="PTHR47025">
    <property type="entry name" value="AUTOIMMUNE REGULATOR"/>
    <property type="match status" value="1"/>
</dbReference>
<feature type="domain" description="Zinc finger PHD-type" evidence="7">
    <location>
        <begin position="728"/>
        <end position="785"/>
    </location>
</feature>
<dbReference type="EMBL" id="RDQH01000329">
    <property type="protein sequence ID" value="RXI04675.1"/>
    <property type="molecule type" value="Genomic_DNA"/>
</dbReference>
<keyword evidence="9" id="KW-1185">Reference proteome</keyword>
<comment type="subcellular location">
    <subcellularLocation>
        <location evidence="1">Nucleus</location>
    </subcellularLocation>
</comment>
<gene>
    <name evidence="8" type="ORF">DVH24_038949</name>
</gene>
<dbReference type="AlphaFoldDB" id="A0A498KFY7"/>
<dbReference type="Gene3D" id="3.40.630.30">
    <property type="match status" value="1"/>
</dbReference>
<evidence type="ECO:0000313" key="9">
    <source>
        <dbReference type="Proteomes" id="UP000290289"/>
    </source>
</evidence>
<evidence type="ECO:0000259" key="7">
    <source>
        <dbReference type="SMART" id="SM00249"/>
    </source>
</evidence>
<keyword evidence="2" id="KW-0479">Metal-binding</keyword>
<dbReference type="SUPFAM" id="SSF57903">
    <property type="entry name" value="FYVE/PHD zinc finger"/>
    <property type="match status" value="2"/>
</dbReference>
<dbReference type="InterPro" id="IPR001965">
    <property type="entry name" value="Znf_PHD"/>
</dbReference>
<dbReference type="GO" id="GO:0008270">
    <property type="term" value="F:zinc ion binding"/>
    <property type="evidence" value="ECO:0007669"/>
    <property type="project" value="UniProtKB-KW"/>
</dbReference>
<dbReference type="InterPro" id="IPR011011">
    <property type="entry name" value="Znf_FYVE_PHD"/>
</dbReference>
<proteinExistence type="predicted"/>
<dbReference type="GO" id="GO:0003682">
    <property type="term" value="F:chromatin binding"/>
    <property type="evidence" value="ECO:0007669"/>
    <property type="project" value="TreeGrafter"/>
</dbReference>
<feature type="region of interest" description="Disordered" evidence="6">
    <location>
        <begin position="136"/>
        <end position="169"/>
    </location>
</feature>
<name>A0A498KFY7_MALDO</name>
<keyword evidence="4" id="KW-0862">Zinc</keyword>
<feature type="compositionally biased region" description="Basic and acidic residues" evidence="6">
    <location>
        <begin position="147"/>
        <end position="166"/>
    </location>
</feature>
<evidence type="ECO:0000313" key="8">
    <source>
        <dbReference type="EMBL" id="RXI04675.1"/>
    </source>
</evidence>
<dbReference type="GO" id="GO:0005634">
    <property type="term" value="C:nucleus"/>
    <property type="evidence" value="ECO:0007669"/>
    <property type="project" value="UniProtKB-SubCell"/>
</dbReference>
<dbReference type="Gene3D" id="3.30.40.10">
    <property type="entry name" value="Zinc/RING finger domain, C3HC4 (zinc finger)"/>
    <property type="match status" value="2"/>
</dbReference>
<evidence type="ECO:0000256" key="2">
    <source>
        <dbReference type="ARBA" id="ARBA00022723"/>
    </source>
</evidence>
<dbReference type="InterPro" id="IPR016181">
    <property type="entry name" value="Acyl_CoA_acyltransferase"/>
</dbReference>